<reference evidence="4" key="1">
    <citation type="journal article" date="2023" name="G3 (Bethesda)">
        <title>Whole genome assemblies of Zophobas morio and Tenebrio molitor.</title>
        <authorList>
            <person name="Kaur S."/>
            <person name="Stinson S.A."/>
            <person name="diCenzo G.C."/>
        </authorList>
    </citation>
    <scope>NUCLEOTIDE SEQUENCE</scope>
    <source>
        <strain evidence="4">QUZm001</strain>
    </source>
</reference>
<feature type="chain" id="PRO_5041222198" evidence="3">
    <location>
        <begin position="20"/>
        <end position="349"/>
    </location>
</feature>
<evidence type="ECO:0000313" key="4">
    <source>
        <dbReference type="EMBL" id="KAJ3644799.1"/>
    </source>
</evidence>
<dbReference type="PANTHER" id="PTHR15936:SF2">
    <property type="entry name" value="GUANINE NUCLEOTIDE-BINDING PROTEIN G(I)_G(S)_G(O) SUBUNIT GAMMA-13"/>
    <property type="match status" value="1"/>
</dbReference>
<dbReference type="EMBL" id="JALNTZ010000007">
    <property type="protein sequence ID" value="KAJ3644799.1"/>
    <property type="molecule type" value="Genomic_DNA"/>
</dbReference>
<keyword evidence="3" id="KW-0732">Signal</keyword>
<keyword evidence="2" id="KW-0677">Repeat</keyword>
<dbReference type="InterPro" id="IPR032675">
    <property type="entry name" value="LRR_dom_sf"/>
</dbReference>
<comment type="caution">
    <text evidence="4">The sequence shown here is derived from an EMBL/GenBank/DDBJ whole genome shotgun (WGS) entry which is preliminary data.</text>
</comment>
<dbReference type="Pfam" id="PF13855">
    <property type="entry name" value="LRR_8"/>
    <property type="match status" value="1"/>
</dbReference>
<name>A0AA38M6D2_9CUCU</name>
<dbReference type="Proteomes" id="UP001168821">
    <property type="component" value="Unassembled WGS sequence"/>
</dbReference>
<evidence type="ECO:0000256" key="2">
    <source>
        <dbReference type="ARBA" id="ARBA00022737"/>
    </source>
</evidence>
<evidence type="ECO:0000313" key="5">
    <source>
        <dbReference type="Proteomes" id="UP001168821"/>
    </source>
</evidence>
<dbReference type="InterPro" id="IPR001611">
    <property type="entry name" value="Leu-rich_rpt"/>
</dbReference>
<proteinExistence type="predicted"/>
<dbReference type="SMART" id="SM00369">
    <property type="entry name" value="LRR_TYP"/>
    <property type="match status" value="3"/>
</dbReference>
<keyword evidence="5" id="KW-1185">Reference proteome</keyword>
<protein>
    <submittedName>
        <fullName evidence="4">Uncharacterized protein</fullName>
    </submittedName>
</protein>
<dbReference type="SUPFAM" id="SSF52058">
    <property type="entry name" value="L domain-like"/>
    <property type="match status" value="1"/>
</dbReference>
<organism evidence="4 5">
    <name type="scientific">Zophobas morio</name>
    <dbReference type="NCBI Taxonomy" id="2755281"/>
    <lineage>
        <taxon>Eukaryota</taxon>
        <taxon>Metazoa</taxon>
        <taxon>Ecdysozoa</taxon>
        <taxon>Arthropoda</taxon>
        <taxon>Hexapoda</taxon>
        <taxon>Insecta</taxon>
        <taxon>Pterygota</taxon>
        <taxon>Neoptera</taxon>
        <taxon>Endopterygota</taxon>
        <taxon>Coleoptera</taxon>
        <taxon>Polyphaga</taxon>
        <taxon>Cucujiformia</taxon>
        <taxon>Tenebrionidae</taxon>
        <taxon>Zophobas</taxon>
    </lineage>
</organism>
<dbReference type="Gene3D" id="3.80.10.10">
    <property type="entry name" value="Ribonuclease Inhibitor"/>
    <property type="match status" value="1"/>
</dbReference>
<dbReference type="GO" id="GO:0005834">
    <property type="term" value="C:heterotrimeric G-protein complex"/>
    <property type="evidence" value="ECO:0007669"/>
    <property type="project" value="InterPro"/>
</dbReference>
<keyword evidence="1" id="KW-0433">Leucine-rich repeat</keyword>
<dbReference type="PANTHER" id="PTHR15936">
    <property type="entry name" value="GUANINE NUCLEOTIDE-BINDING PROTEIN G I /G S /G O GAMMA-13 SUBUNIT"/>
    <property type="match status" value="1"/>
</dbReference>
<evidence type="ECO:0000256" key="1">
    <source>
        <dbReference type="ARBA" id="ARBA00022614"/>
    </source>
</evidence>
<dbReference type="InterPro" id="IPR039227">
    <property type="entry name" value="GNG13"/>
</dbReference>
<sequence length="349" mass="40827">MLPKTVIILFSCFLKRSTSCYLQFDYTVVDGHMKRIYNTEEITVVSHTTAEVMIKNEYIPTLCCKMFNVKSNIRFISFDNCWINRIEEECFSEKIENITLQIDIINNQHLRSIKTGTFKNLKVQYINLKSNAIEVIEDKSFLNLTLLEELNLSFNHLYTFNSEAFINLLNFGSLNLESNRITSLQKESLVVFRKDHSVLNIKCNELTYINKHFLDGMNATNVELHLDENNLMSLPEGIFDYHNFKEINVGKNPLTNVSKFFCSKNCTVHMFGFSCEGVDEESVQETVQNIENWIDENQIILYTDGYCTFNKNNSRILSFEWSSCSANTNSENFDFWIYLEIFIILYNMM</sequence>
<accession>A0AA38M6D2</accession>
<dbReference type="GO" id="GO:0031681">
    <property type="term" value="F:G-protein beta-subunit binding"/>
    <property type="evidence" value="ECO:0007669"/>
    <property type="project" value="InterPro"/>
</dbReference>
<dbReference type="AlphaFoldDB" id="A0AA38M6D2"/>
<gene>
    <name evidence="4" type="ORF">Zmor_022502</name>
</gene>
<dbReference type="GO" id="GO:0007200">
    <property type="term" value="P:phospholipase C-activating G protein-coupled receptor signaling pathway"/>
    <property type="evidence" value="ECO:0007669"/>
    <property type="project" value="InterPro"/>
</dbReference>
<dbReference type="GO" id="GO:0050909">
    <property type="term" value="P:sensory perception of taste"/>
    <property type="evidence" value="ECO:0007669"/>
    <property type="project" value="InterPro"/>
</dbReference>
<evidence type="ECO:0000256" key="3">
    <source>
        <dbReference type="SAM" id="SignalP"/>
    </source>
</evidence>
<feature type="signal peptide" evidence="3">
    <location>
        <begin position="1"/>
        <end position="19"/>
    </location>
</feature>
<dbReference type="InterPro" id="IPR003591">
    <property type="entry name" value="Leu-rich_rpt_typical-subtyp"/>
</dbReference>